<dbReference type="PANTHER" id="PTHR43840">
    <property type="entry name" value="MITOCHONDRIAL METAL TRANSPORTER 1-RELATED"/>
    <property type="match status" value="1"/>
</dbReference>
<evidence type="ECO:0000259" key="6">
    <source>
        <dbReference type="Pfam" id="PF01545"/>
    </source>
</evidence>
<keyword evidence="2" id="KW-0813">Transport</keyword>
<reference evidence="7 8" key="1">
    <citation type="journal article" date="2016" name="Int. J. Syst. Evol. Microbiol.">
        <title>Tessaracoccus flavus sp. nov., isolated from the drainage system of a lindane-producing factory.</title>
        <authorList>
            <person name="Kumari R."/>
            <person name="Singh P."/>
            <person name="Schumann P."/>
            <person name="Lal R."/>
        </authorList>
    </citation>
    <scope>NUCLEOTIDE SEQUENCE [LARGE SCALE GENOMIC DNA]</scope>
    <source>
        <strain evidence="7 8">RP1T</strain>
    </source>
</reference>
<gene>
    <name evidence="7" type="ORF">RPIT_11860</name>
</gene>
<comment type="subcellular location">
    <subcellularLocation>
        <location evidence="1">Membrane</location>
        <topology evidence="1">Multi-pass membrane protein</topology>
    </subcellularLocation>
</comment>
<dbReference type="Pfam" id="PF01545">
    <property type="entry name" value="Cation_efflux"/>
    <property type="match status" value="1"/>
</dbReference>
<dbReference type="OrthoDB" id="9806522at2"/>
<name>A0A1Q2CH13_9ACTN</name>
<sequence>MKTFGATTLPDEQREALHKAKRLEWISIAYTVVAVALIYAVMGSSQAMKAAWIEDMLAFLPPIAFLIAARAARHDPDHDNPYGKHRAVGAAHLAAAVALLAMGLFLVADSAMTLFTAEHPTIGTLNIFGYTVWQGWLMIGALIATGIPNVLLGRAKMKLAEPLHDKVLFADADMNKADWMTAFAAVVGVTGIGLGLWWLDSAVAILIGADIVKDGFSNLRGATGDLMDRQARTHDDKDEHPLVSEVRGVVDGLAWVAEAQVRMRDEGHVFHTEVFVVPHAEPTLELLESAQKVASSLDWKLDDLVIVPVRELPRREE</sequence>
<dbReference type="AlphaFoldDB" id="A0A1Q2CH13"/>
<dbReference type="InterPro" id="IPR050291">
    <property type="entry name" value="CDF_Transporter"/>
</dbReference>
<keyword evidence="4" id="KW-1133">Transmembrane helix</keyword>
<dbReference type="Gene3D" id="1.20.1510.10">
    <property type="entry name" value="Cation efflux protein transmembrane domain"/>
    <property type="match status" value="1"/>
</dbReference>
<evidence type="ECO:0000313" key="7">
    <source>
        <dbReference type="EMBL" id="AQP45409.1"/>
    </source>
</evidence>
<evidence type="ECO:0000256" key="4">
    <source>
        <dbReference type="ARBA" id="ARBA00022989"/>
    </source>
</evidence>
<accession>A0A1Q2CH13</accession>
<dbReference type="SUPFAM" id="SSF161111">
    <property type="entry name" value="Cation efflux protein transmembrane domain-like"/>
    <property type="match status" value="1"/>
</dbReference>
<keyword evidence="8" id="KW-1185">Reference proteome</keyword>
<dbReference type="InterPro" id="IPR058533">
    <property type="entry name" value="Cation_efflux_TM"/>
</dbReference>
<dbReference type="RefSeq" id="WP_077343499.1">
    <property type="nucleotide sequence ID" value="NZ_CP019605.1"/>
</dbReference>
<evidence type="ECO:0000256" key="1">
    <source>
        <dbReference type="ARBA" id="ARBA00004141"/>
    </source>
</evidence>
<evidence type="ECO:0000256" key="3">
    <source>
        <dbReference type="ARBA" id="ARBA00022692"/>
    </source>
</evidence>
<evidence type="ECO:0000256" key="5">
    <source>
        <dbReference type="ARBA" id="ARBA00023136"/>
    </source>
</evidence>
<protein>
    <submittedName>
        <fullName evidence="7">Cation transporter</fullName>
    </submittedName>
</protein>
<dbReference type="STRING" id="1610493.RPIT_11860"/>
<dbReference type="Proteomes" id="UP000188324">
    <property type="component" value="Chromosome"/>
</dbReference>
<dbReference type="KEGG" id="tfl:RPIT_11860"/>
<dbReference type="GO" id="GO:0016020">
    <property type="term" value="C:membrane"/>
    <property type="evidence" value="ECO:0007669"/>
    <property type="project" value="UniProtKB-SubCell"/>
</dbReference>
<evidence type="ECO:0000313" key="8">
    <source>
        <dbReference type="Proteomes" id="UP000188324"/>
    </source>
</evidence>
<keyword evidence="5" id="KW-0472">Membrane</keyword>
<proteinExistence type="predicted"/>
<dbReference type="GO" id="GO:0008324">
    <property type="term" value="F:monoatomic cation transmembrane transporter activity"/>
    <property type="evidence" value="ECO:0007669"/>
    <property type="project" value="InterPro"/>
</dbReference>
<evidence type="ECO:0000256" key="2">
    <source>
        <dbReference type="ARBA" id="ARBA00022448"/>
    </source>
</evidence>
<organism evidence="7 8">
    <name type="scientific">Tessaracoccus flavus</name>
    <dbReference type="NCBI Taxonomy" id="1610493"/>
    <lineage>
        <taxon>Bacteria</taxon>
        <taxon>Bacillati</taxon>
        <taxon>Actinomycetota</taxon>
        <taxon>Actinomycetes</taxon>
        <taxon>Propionibacteriales</taxon>
        <taxon>Propionibacteriaceae</taxon>
        <taxon>Tessaracoccus</taxon>
    </lineage>
</organism>
<dbReference type="PANTHER" id="PTHR43840:SF15">
    <property type="entry name" value="MITOCHONDRIAL METAL TRANSPORTER 1-RELATED"/>
    <property type="match status" value="1"/>
</dbReference>
<keyword evidence="3" id="KW-0812">Transmembrane</keyword>
<feature type="domain" description="Cation efflux protein transmembrane" evidence="6">
    <location>
        <begin position="27"/>
        <end position="227"/>
    </location>
</feature>
<dbReference type="EMBL" id="CP019605">
    <property type="protein sequence ID" value="AQP45409.1"/>
    <property type="molecule type" value="Genomic_DNA"/>
</dbReference>
<dbReference type="InterPro" id="IPR027469">
    <property type="entry name" value="Cation_efflux_TMD_sf"/>
</dbReference>